<accession>A0ACA9Q6J6</accession>
<evidence type="ECO:0000313" key="1">
    <source>
        <dbReference type="EMBL" id="CAG8738209.1"/>
    </source>
</evidence>
<dbReference type="EMBL" id="CAJVPW010036647">
    <property type="protein sequence ID" value="CAG8738209.1"/>
    <property type="molecule type" value="Genomic_DNA"/>
</dbReference>
<comment type="caution">
    <text evidence="1">The sequence shown here is derived from an EMBL/GenBank/DDBJ whole genome shotgun (WGS) entry which is preliminary data.</text>
</comment>
<evidence type="ECO:0000313" key="2">
    <source>
        <dbReference type="Proteomes" id="UP000789366"/>
    </source>
</evidence>
<organism evidence="1 2">
    <name type="scientific">Cetraspora pellucida</name>
    <dbReference type="NCBI Taxonomy" id="1433469"/>
    <lineage>
        <taxon>Eukaryota</taxon>
        <taxon>Fungi</taxon>
        <taxon>Fungi incertae sedis</taxon>
        <taxon>Mucoromycota</taxon>
        <taxon>Glomeromycotina</taxon>
        <taxon>Glomeromycetes</taxon>
        <taxon>Diversisporales</taxon>
        <taxon>Gigasporaceae</taxon>
        <taxon>Cetraspora</taxon>
    </lineage>
</organism>
<gene>
    <name evidence="1" type="ORF">SPELUC_LOCUS13602</name>
</gene>
<name>A0ACA9Q6J6_9GLOM</name>
<reference evidence="1" key="1">
    <citation type="submission" date="2021-06" db="EMBL/GenBank/DDBJ databases">
        <authorList>
            <person name="Kallberg Y."/>
            <person name="Tangrot J."/>
            <person name="Rosling A."/>
        </authorList>
    </citation>
    <scope>NUCLEOTIDE SEQUENCE</scope>
    <source>
        <strain evidence="1">28 12/20/2015</strain>
    </source>
</reference>
<feature type="non-terminal residue" evidence="1">
    <location>
        <position position="1"/>
    </location>
</feature>
<keyword evidence="2" id="KW-1185">Reference proteome</keyword>
<protein>
    <submittedName>
        <fullName evidence="1">14984_t:CDS:1</fullName>
    </submittedName>
</protein>
<feature type="non-terminal residue" evidence="1">
    <location>
        <position position="260"/>
    </location>
</feature>
<proteinExistence type="predicted"/>
<sequence length="260" mass="30951">LQASKRGDEFEKMTCNFLNYIGADATIRKVPDIPVGDVRSFFGLYFHYYEKTQYIGIFLTNSGYTENAIHEEAENYNGKIFLTTHKHLYDLLNKLNDKFNNSNNNNNNDNMTIVNNNINNFTFEYSSISIKYDHVEKQVITINSKANKKFEFIPEQFNTSEIIENSENKTMFIILFNIIHSNDPKIRIYKYNNYYIKFEKNGTQRIDVACYNRLKEEFLFEPRKEDIENIHSYKIHGYFLTQNEFDSLKDKLQKIKIEEF</sequence>
<dbReference type="Proteomes" id="UP000789366">
    <property type="component" value="Unassembled WGS sequence"/>
</dbReference>